<organism evidence="2 3">
    <name type="scientific">Levilactobacillus brevis</name>
    <name type="common">Lactobacillus brevis</name>
    <dbReference type="NCBI Taxonomy" id="1580"/>
    <lineage>
        <taxon>Bacteria</taxon>
        <taxon>Bacillati</taxon>
        <taxon>Bacillota</taxon>
        <taxon>Bacilli</taxon>
        <taxon>Lactobacillales</taxon>
        <taxon>Lactobacillaceae</taxon>
        <taxon>Levilactobacillus</taxon>
    </lineage>
</organism>
<evidence type="ECO:0000313" key="2">
    <source>
        <dbReference type="EMBL" id="PBQ22685.1"/>
    </source>
</evidence>
<dbReference type="InterPro" id="IPR018580">
    <property type="entry name" value="Uncharacterised_YfhO"/>
</dbReference>
<gene>
    <name evidence="2" type="ORF">CNR29_01105</name>
</gene>
<dbReference type="AlphaFoldDB" id="A0A2A3TUX5"/>
<sequence>MQRQQFQRGRWQQPLMATLLALMMMVTLFASRGITPFGNHNLLIGDLGVQYTPFFTDFVRLVRQHTWSFMNLHQALGGNWMPVISYYILSPFNLLLFVGRASQIPVMIAVIIMLKVATIAGTMTFYLQEHWRTTSRFVLVFGLAFAFSGFVALNFFNVMWLDALIWLPLVTWGVDQLVRTGRTVAYFGWLFVSVVTDYYLGYMTCLFIVAYFGYVITAEWPKGQSVRAWWHQQRGLIWRFIVTSLLSVGTTLAILLPTVLSMLKTPKASAGLSNFFLVPTFGLEFFSQLGIGTTTYLQRLNHAPGIFVSTFVALLVLVYFALPQVKRGAKVRSASLLLVVFLGMWLRGFNTVWHMLSAPAGYPFRNSFFFSFVLILLAADAWHAGIQQLSRRWRWGLPTILGGLMILGTVMIGPMTSWTQSAYYTSLQPVNWGNLALSVLILVLAAGVLWYRPQWTGLLGVLVGLELLGNFNVALTGADFGNQRQYAAAYTQAAKRLRPQTTATTVYRIRNNVPTAAAGFAGHYNPYNDSMWLGYNGTGAYSSTISAATIQMSQQLGIFTRNVRRLSPQGFTPVTELIWGVKEKLTTTGTQRVGSYVGMGMAVSPQLLRVHLSADAITNQEAILQALRPQTTPYFRTDTSGHDAVYTKWQINGADTTFPYNHRWRITPTATGRLYFYDPSGTSKYSTMRVNGHLVKPKWFADHQTMMVNLGQYRRGQRLQLTFASQQATVTGMHVATLPAEKMTAVRHQVAQHALTLHQYRGHLRTSYVGNLTGTAQKRWALLSLPAEDGWQITVNDQRVTPRTALHGLIAVPIHSGDNHVVIHYHVAGGRLGVLLGLLSLGGYVVLEWRRRN</sequence>
<keyword evidence="1" id="KW-0812">Transmembrane</keyword>
<feature type="transmembrane region" description="Helical" evidence="1">
    <location>
        <begin position="334"/>
        <end position="356"/>
    </location>
</feature>
<feature type="transmembrane region" description="Helical" evidence="1">
    <location>
        <begin position="184"/>
        <end position="216"/>
    </location>
</feature>
<feature type="transmembrane region" description="Helical" evidence="1">
    <location>
        <begin position="432"/>
        <end position="451"/>
    </location>
</feature>
<feature type="transmembrane region" description="Helical" evidence="1">
    <location>
        <begin position="368"/>
        <end position="386"/>
    </location>
</feature>
<evidence type="ECO:0000256" key="1">
    <source>
        <dbReference type="SAM" id="Phobius"/>
    </source>
</evidence>
<dbReference type="Pfam" id="PF09586">
    <property type="entry name" value="YfhO"/>
    <property type="match status" value="1"/>
</dbReference>
<dbReference type="Proteomes" id="UP000217918">
    <property type="component" value="Unassembled WGS sequence"/>
</dbReference>
<dbReference type="PANTHER" id="PTHR38454:SF1">
    <property type="entry name" value="INTEGRAL MEMBRANE PROTEIN"/>
    <property type="match status" value="1"/>
</dbReference>
<reference evidence="2 3" key="1">
    <citation type="submission" date="2017-09" db="EMBL/GenBank/DDBJ databases">
        <title>Genome sequence of Lactobacillus brevis D7.</title>
        <authorList>
            <person name="Kwon M.-S."/>
            <person name="Lim S.K."/>
            <person name="Choi H.-J."/>
        </authorList>
    </citation>
    <scope>NUCLEOTIDE SEQUENCE [LARGE SCALE GENOMIC DNA]</scope>
    <source>
        <strain evidence="2 3">D7</strain>
    </source>
</reference>
<protein>
    <recommendedName>
        <fullName evidence="4">Integral membrane protein</fullName>
    </recommendedName>
</protein>
<feature type="transmembrane region" description="Helical" evidence="1">
    <location>
        <begin position="458"/>
        <end position="475"/>
    </location>
</feature>
<feature type="transmembrane region" description="Helical" evidence="1">
    <location>
        <begin position="272"/>
        <end position="291"/>
    </location>
</feature>
<accession>A0A2A3TUX5</accession>
<feature type="transmembrane region" description="Helical" evidence="1">
    <location>
        <begin position="393"/>
        <end position="412"/>
    </location>
</feature>
<evidence type="ECO:0008006" key="4">
    <source>
        <dbReference type="Google" id="ProtNLM"/>
    </source>
</evidence>
<name>A0A2A3TUX5_LEVBR</name>
<feature type="transmembrane region" description="Helical" evidence="1">
    <location>
        <begin position="303"/>
        <end position="322"/>
    </location>
</feature>
<keyword evidence="1" id="KW-0472">Membrane</keyword>
<feature type="transmembrane region" description="Helical" evidence="1">
    <location>
        <begin position="106"/>
        <end position="127"/>
    </location>
</feature>
<feature type="transmembrane region" description="Helical" evidence="1">
    <location>
        <begin position="15"/>
        <end position="34"/>
    </location>
</feature>
<dbReference type="EMBL" id="NVYO01000001">
    <property type="protein sequence ID" value="PBQ22685.1"/>
    <property type="molecule type" value="Genomic_DNA"/>
</dbReference>
<feature type="transmembrane region" description="Helical" evidence="1">
    <location>
        <begin position="236"/>
        <end position="260"/>
    </location>
</feature>
<evidence type="ECO:0000313" key="3">
    <source>
        <dbReference type="Proteomes" id="UP000217918"/>
    </source>
</evidence>
<feature type="transmembrane region" description="Helical" evidence="1">
    <location>
        <begin position="823"/>
        <end position="847"/>
    </location>
</feature>
<comment type="caution">
    <text evidence="2">The sequence shown here is derived from an EMBL/GenBank/DDBJ whole genome shotgun (WGS) entry which is preliminary data.</text>
</comment>
<feature type="transmembrane region" description="Helical" evidence="1">
    <location>
        <begin position="80"/>
        <end position="99"/>
    </location>
</feature>
<proteinExistence type="predicted"/>
<feature type="transmembrane region" description="Helical" evidence="1">
    <location>
        <begin position="139"/>
        <end position="172"/>
    </location>
</feature>
<dbReference type="PANTHER" id="PTHR38454">
    <property type="entry name" value="INTEGRAL MEMBRANE PROTEIN-RELATED"/>
    <property type="match status" value="1"/>
</dbReference>
<dbReference type="RefSeq" id="WP_096109565.1">
    <property type="nucleotide sequence ID" value="NZ_NVYO01000001.1"/>
</dbReference>
<keyword evidence="1" id="KW-1133">Transmembrane helix</keyword>